<dbReference type="OrthoDB" id="194052at2759"/>
<evidence type="ECO:0000313" key="2">
    <source>
        <dbReference type="Proteomes" id="UP001165122"/>
    </source>
</evidence>
<organism evidence="1 2">
    <name type="scientific">Triparma laevis f. longispina</name>
    <dbReference type="NCBI Taxonomy" id="1714387"/>
    <lineage>
        <taxon>Eukaryota</taxon>
        <taxon>Sar</taxon>
        <taxon>Stramenopiles</taxon>
        <taxon>Ochrophyta</taxon>
        <taxon>Bolidophyceae</taxon>
        <taxon>Parmales</taxon>
        <taxon>Triparmaceae</taxon>
        <taxon>Triparma</taxon>
    </lineage>
</organism>
<accession>A0A9W7AKZ8</accession>
<gene>
    <name evidence="1" type="ORF">TrLO_g15568</name>
</gene>
<protein>
    <submittedName>
        <fullName evidence="1">Uncharacterized protein</fullName>
    </submittedName>
</protein>
<reference evidence="2" key="1">
    <citation type="journal article" date="2023" name="Commun. Biol.">
        <title>Genome analysis of Parmales, the sister group of diatoms, reveals the evolutionary specialization of diatoms from phago-mixotrophs to photoautotrophs.</title>
        <authorList>
            <person name="Ban H."/>
            <person name="Sato S."/>
            <person name="Yoshikawa S."/>
            <person name="Yamada K."/>
            <person name="Nakamura Y."/>
            <person name="Ichinomiya M."/>
            <person name="Sato N."/>
            <person name="Blanc-Mathieu R."/>
            <person name="Endo H."/>
            <person name="Kuwata A."/>
            <person name="Ogata H."/>
        </authorList>
    </citation>
    <scope>NUCLEOTIDE SEQUENCE [LARGE SCALE GENOMIC DNA]</scope>
    <source>
        <strain evidence="2">NIES 3700</strain>
    </source>
</reference>
<dbReference type="EMBL" id="BRXW01000655">
    <property type="protein sequence ID" value="GMH72481.1"/>
    <property type="molecule type" value="Genomic_DNA"/>
</dbReference>
<dbReference type="Proteomes" id="UP001165122">
    <property type="component" value="Unassembled WGS sequence"/>
</dbReference>
<comment type="caution">
    <text evidence="1">The sequence shown here is derived from an EMBL/GenBank/DDBJ whole genome shotgun (WGS) entry which is preliminary data.</text>
</comment>
<proteinExistence type="predicted"/>
<sequence>MSAVPLSPRADQHAVNLKVSLILCCSNPLTNASSSSSTSDSLDVQIKLYALSSILVYRVQYWLIEYTSNQHPNSDLIMQHSAGSASIVYACKLDRSSYERLVEADFNLKYRESGAKRIVVILKEERKEKGDLREEEERRSIEEELKRDRGMITLEISEGSSVLDSVFSKLVSTLDIGERGLMRDPAFLLGKNVDLGGYLLESEDFFNTLFTSPS</sequence>
<evidence type="ECO:0000313" key="1">
    <source>
        <dbReference type="EMBL" id="GMH72481.1"/>
    </source>
</evidence>
<name>A0A9W7AKZ8_9STRA</name>
<keyword evidence="2" id="KW-1185">Reference proteome</keyword>
<dbReference type="AlphaFoldDB" id="A0A9W7AKZ8"/>